<dbReference type="EMBL" id="ASPP01022092">
    <property type="protein sequence ID" value="ETO11742.1"/>
    <property type="molecule type" value="Genomic_DNA"/>
</dbReference>
<organism evidence="1 2">
    <name type="scientific">Reticulomyxa filosa</name>
    <dbReference type="NCBI Taxonomy" id="46433"/>
    <lineage>
        <taxon>Eukaryota</taxon>
        <taxon>Sar</taxon>
        <taxon>Rhizaria</taxon>
        <taxon>Retaria</taxon>
        <taxon>Foraminifera</taxon>
        <taxon>Monothalamids</taxon>
        <taxon>Reticulomyxidae</taxon>
        <taxon>Reticulomyxa</taxon>
    </lineage>
</organism>
<name>X6ME87_RETFI</name>
<accession>X6ME87</accession>
<feature type="non-terminal residue" evidence="1">
    <location>
        <position position="292"/>
    </location>
</feature>
<keyword evidence="2" id="KW-1185">Reference proteome</keyword>
<gene>
    <name evidence="1" type="ORF">RFI_25633</name>
</gene>
<protein>
    <submittedName>
        <fullName evidence="1">Uncharacterized protein</fullName>
    </submittedName>
</protein>
<dbReference type="Proteomes" id="UP000023152">
    <property type="component" value="Unassembled WGS sequence"/>
</dbReference>
<dbReference type="AlphaFoldDB" id="X6ME87"/>
<reference evidence="1 2" key="1">
    <citation type="journal article" date="2013" name="Curr. Biol.">
        <title>The Genome of the Foraminiferan Reticulomyxa filosa.</title>
        <authorList>
            <person name="Glockner G."/>
            <person name="Hulsmann N."/>
            <person name="Schleicher M."/>
            <person name="Noegel A.A."/>
            <person name="Eichinger L."/>
            <person name="Gallinger C."/>
            <person name="Pawlowski J."/>
            <person name="Sierra R."/>
            <person name="Euteneuer U."/>
            <person name="Pillet L."/>
            <person name="Moustafa A."/>
            <person name="Platzer M."/>
            <person name="Groth M."/>
            <person name="Szafranski K."/>
            <person name="Schliwa M."/>
        </authorList>
    </citation>
    <scope>NUCLEOTIDE SEQUENCE [LARGE SCALE GENOMIC DNA]</scope>
</reference>
<evidence type="ECO:0000313" key="1">
    <source>
        <dbReference type="EMBL" id="ETO11742.1"/>
    </source>
</evidence>
<comment type="caution">
    <text evidence="1">The sequence shown here is derived from an EMBL/GenBank/DDBJ whole genome shotgun (WGS) entry which is preliminary data.</text>
</comment>
<evidence type="ECO:0000313" key="2">
    <source>
        <dbReference type="Proteomes" id="UP000023152"/>
    </source>
</evidence>
<proteinExistence type="predicted"/>
<sequence length="292" mass="34581">MEYLLGYEIVKFLHKCDFVKDVEDSDEPCSFTTNDLYASICILIETTPPGCQHYSMHLFSEYLMAMPLFDVLHHQAVEALKADKELSTLLFTQTIDSKLLDQSKSTELETEEEKVKPELELRKFYTRTLSSSSELTQFLKRIKDLFVMKETSYLSRFVFNITYVSTRNICILMLWPLAHCKACRPLVNVSKNGLDWRDVTDLLNYYNIMVLTQNYYICCIPVRDIYFAILHVWLCDSAVFLHETVHKLMNHLIYYCWNRWDQSNVNRELYPFDTYDHKALLANEENRLYQDL</sequence>